<dbReference type="Gene3D" id="3.40.30.10">
    <property type="entry name" value="Glutaredoxin"/>
    <property type="match status" value="1"/>
</dbReference>
<evidence type="ECO:0000256" key="8">
    <source>
        <dbReference type="SAM" id="SignalP"/>
    </source>
</evidence>
<proteinExistence type="predicted"/>
<comment type="subcellular location">
    <subcellularLocation>
        <location evidence="1">Membrane</location>
        <topology evidence="1">Single-pass membrane protein</topology>
    </subcellularLocation>
</comment>
<reference evidence="10" key="2">
    <citation type="submission" date="2020-07" db="EMBL/GenBank/DDBJ databases">
        <authorList>
            <person name="Vera ALvarez R."/>
            <person name="Arias-Moreno D.M."/>
            <person name="Jimenez-Jacinto V."/>
            <person name="Jimenez-Bremont J.F."/>
            <person name="Swaminathan K."/>
            <person name="Moose S.P."/>
            <person name="Guerrero-Gonzalez M.L."/>
            <person name="Marino-Ramirez L."/>
            <person name="Landsman D."/>
            <person name="Rodriguez-Kessler M."/>
            <person name="Delgado-Sanchez P."/>
        </authorList>
    </citation>
    <scope>NUCLEOTIDE SEQUENCE</scope>
    <source>
        <tissue evidence="10">Cladode</tissue>
    </source>
</reference>
<feature type="chain" id="PRO_5027989538" description="Thioredoxin domain-containing protein" evidence="8">
    <location>
        <begin position="25"/>
        <end position="330"/>
    </location>
</feature>
<evidence type="ECO:0000259" key="9">
    <source>
        <dbReference type="PROSITE" id="PS51352"/>
    </source>
</evidence>
<dbReference type="InterPro" id="IPR036249">
    <property type="entry name" value="Thioredoxin-like_sf"/>
</dbReference>
<keyword evidence="2 7" id="KW-0812">Transmembrane</keyword>
<feature type="transmembrane region" description="Helical" evidence="7">
    <location>
        <begin position="228"/>
        <end position="249"/>
    </location>
</feature>
<sequence length="330" mass="36549">MMRFCAIVGLGFVLLVGFLGLIGAEEPARVSDRGSCPVVSLSDAILGFRDSLCDLPRGGSSYDVAVIEGDEASLQKALHLVHSLNQDYVAVLFYASWCPFSRNFRPSFSVLSSLYPSIPHFAIEESAIRPSGWTFLCSILSKYGVHGFPTLFLLNSTVRVRYRGPRTLSSLVAFYSDVTGIKGDTRDPLASDKIEILSSPESSEKNELENCPFSWARSPENLLRQETYLALATAFVLLRLLYLLFPYLLEFACRAWRRYTQHVRIGTLWERPLCYLNKAKQLFNSIMDARKRTNFQGGAINARAWASKSLASAVALGDAPSRGAGLSANH</sequence>
<evidence type="ECO:0000256" key="5">
    <source>
        <dbReference type="ARBA" id="ARBA00023136"/>
    </source>
</evidence>
<keyword evidence="4 7" id="KW-1133">Transmembrane helix</keyword>
<dbReference type="InterPro" id="IPR013766">
    <property type="entry name" value="Thioredoxin_domain"/>
</dbReference>
<reference evidence="10" key="1">
    <citation type="journal article" date="2013" name="J. Plant Res.">
        <title>Effect of fungi and light on seed germination of three Opuntia species from semiarid lands of central Mexico.</title>
        <authorList>
            <person name="Delgado-Sanchez P."/>
            <person name="Jimenez-Bremont J.F."/>
            <person name="Guerrero-Gonzalez Mde L."/>
            <person name="Flores J."/>
        </authorList>
    </citation>
    <scope>NUCLEOTIDE SEQUENCE</scope>
    <source>
        <tissue evidence="10">Cladode</tissue>
    </source>
</reference>
<feature type="signal peptide" evidence="8">
    <location>
        <begin position="1"/>
        <end position="24"/>
    </location>
</feature>
<dbReference type="EMBL" id="GISG01165717">
    <property type="protein sequence ID" value="MBA4650577.1"/>
    <property type="molecule type" value="Transcribed_RNA"/>
</dbReference>
<evidence type="ECO:0000256" key="4">
    <source>
        <dbReference type="ARBA" id="ARBA00022989"/>
    </source>
</evidence>
<feature type="domain" description="Thioredoxin" evidence="9">
    <location>
        <begin position="53"/>
        <end position="180"/>
    </location>
</feature>
<evidence type="ECO:0000256" key="2">
    <source>
        <dbReference type="ARBA" id="ARBA00022692"/>
    </source>
</evidence>
<dbReference type="AlphaFoldDB" id="A0A7C8ZTZ8"/>
<dbReference type="PANTHER" id="PTHR46854:SF1">
    <property type="entry name" value="5'-ADENYLYLSULFATE REDUCTASE-LIKE 4-RELATED"/>
    <property type="match status" value="1"/>
</dbReference>
<evidence type="ECO:0000313" key="10">
    <source>
        <dbReference type="EMBL" id="MBA4650577.1"/>
    </source>
</evidence>
<evidence type="ECO:0000256" key="1">
    <source>
        <dbReference type="ARBA" id="ARBA00004167"/>
    </source>
</evidence>
<dbReference type="SUPFAM" id="SSF52833">
    <property type="entry name" value="Thioredoxin-like"/>
    <property type="match status" value="1"/>
</dbReference>
<dbReference type="GO" id="GO:0016020">
    <property type="term" value="C:membrane"/>
    <property type="evidence" value="ECO:0007669"/>
    <property type="project" value="UniProtKB-SubCell"/>
</dbReference>
<keyword evidence="6" id="KW-0325">Glycoprotein</keyword>
<organism evidence="10">
    <name type="scientific">Opuntia streptacantha</name>
    <name type="common">Prickly pear cactus</name>
    <name type="synonym">Opuntia cardona</name>
    <dbReference type="NCBI Taxonomy" id="393608"/>
    <lineage>
        <taxon>Eukaryota</taxon>
        <taxon>Viridiplantae</taxon>
        <taxon>Streptophyta</taxon>
        <taxon>Embryophyta</taxon>
        <taxon>Tracheophyta</taxon>
        <taxon>Spermatophyta</taxon>
        <taxon>Magnoliopsida</taxon>
        <taxon>eudicotyledons</taxon>
        <taxon>Gunneridae</taxon>
        <taxon>Pentapetalae</taxon>
        <taxon>Caryophyllales</taxon>
        <taxon>Cactineae</taxon>
        <taxon>Cactaceae</taxon>
        <taxon>Opuntioideae</taxon>
        <taxon>Opuntia</taxon>
    </lineage>
</organism>
<evidence type="ECO:0000256" key="7">
    <source>
        <dbReference type="SAM" id="Phobius"/>
    </source>
</evidence>
<dbReference type="CDD" id="cd02999">
    <property type="entry name" value="PDI_a_ERp44_like"/>
    <property type="match status" value="1"/>
</dbReference>
<keyword evidence="3 8" id="KW-0732">Signal</keyword>
<dbReference type="PROSITE" id="PS51352">
    <property type="entry name" value="THIOREDOXIN_2"/>
    <property type="match status" value="1"/>
</dbReference>
<dbReference type="InterPro" id="IPR044606">
    <property type="entry name" value="APRL4/6"/>
</dbReference>
<accession>A0A7C8ZTZ8</accession>
<name>A0A7C8ZTZ8_OPUST</name>
<dbReference type="Pfam" id="PF00085">
    <property type="entry name" value="Thioredoxin"/>
    <property type="match status" value="1"/>
</dbReference>
<dbReference type="PANTHER" id="PTHR46854">
    <property type="entry name" value="5'-ADENYLYLSULFATE REDUCTASE-LIKE 4-RELATED"/>
    <property type="match status" value="1"/>
</dbReference>
<evidence type="ECO:0000256" key="3">
    <source>
        <dbReference type="ARBA" id="ARBA00022729"/>
    </source>
</evidence>
<keyword evidence="5 7" id="KW-0472">Membrane</keyword>
<protein>
    <recommendedName>
        <fullName evidence="9">Thioredoxin domain-containing protein</fullName>
    </recommendedName>
</protein>
<evidence type="ECO:0000256" key="6">
    <source>
        <dbReference type="ARBA" id="ARBA00023180"/>
    </source>
</evidence>